<dbReference type="PANTHER" id="PTHR37038">
    <property type="entry name" value="TRANSCRIPTIONAL REGULATOR-RELATED"/>
    <property type="match status" value="1"/>
</dbReference>
<dbReference type="Gene3D" id="1.25.40.10">
    <property type="entry name" value="Tetratricopeptide repeat domain"/>
    <property type="match status" value="1"/>
</dbReference>
<dbReference type="Proteomes" id="UP001522462">
    <property type="component" value="Unassembled WGS sequence"/>
</dbReference>
<dbReference type="AlphaFoldDB" id="A0A7L4WH49"/>
<dbReference type="InterPro" id="IPR053163">
    <property type="entry name" value="HTH-type_regulator_Rgg"/>
</dbReference>
<dbReference type="Pfam" id="PF21259">
    <property type="entry name" value="Rgg_C"/>
    <property type="match status" value="1"/>
</dbReference>
<dbReference type="InterPro" id="IPR010982">
    <property type="entry name" value="Lambda_DNA-bd_dom_sf"/>
</dbReference>
<dbReference type="InterPro" id="IPR011990">
    <property type="entry name" value="TPR-like_helical_dom_sf"/>
</dbReference>
<dbReference type="InterPro" id="IPR010057">
    <property type="entry name" value="Transcription_activator_Rgg_C"/>
</dbReference>
<dbReference type="Proteomes" id="UP000516280">
    <property type="component" value="Chromosome"/>
</dbReference>
<reference evidence="3 4" key="1">
    <citation type="submission" date="2016-09" db="EMBL/GenBank/DDBJ databases">
        <title>Lactic acid bacteria from MAP meat Genome sequencing and assembly.</title>
        <authorList>
            <person name="Behr J."/>
            <person name="Hilgarth M."/>
            <person name="Vogel R.F."/>
        </authorList>
    </citation>
    <scope>NUCLEOTIDE SEQUENCE [LARGE SCALE GENOMIC DNA]</scope>
    <source>
        <strain evidence="3 4">TMW21615</strain>
    </source>
</reference>
<evidence type="ECO:0000313" key="4">
    <source>
        <dbReference type="Proteomes" id="UP000516280"/>
    </source>
</evidence>
<keyword evidence="5" id="KW-1185">Reference proteome</keyword>
<feature type="domain" description="HTH-type transcriptional regulator Rgg C-terminal" evidence="1">
    <location>
        <begin position="123"/>
        <end position="282"/>
    </location>
</feature>
<evidence type="ECO:0000313" key="3">
    <source>
        <dbReference type="EMBL" id="QDJ28901.1"/>
    </source>
</evidence>
<reference evidence="2 5" key="3">
    <citation type="journal article" date="2022" name="Microbiol. Res.">
        <title>Comparative genome analysis, predicted lifestyle and antimicrobial strategies of Lactococcus carnosus and Lactococcus paracarnosus isolated from meat.</title>
        <authorList>
            <person name="Werum V."/>
            <person name="Ehrmann M."/>
            <person name="Vogel R."/>
            <person name="Hilgarth M."/>
        </authorList>
    </citation>
    <scope>NUCLEOTIDE SEQUENCE [LARGE SCALE GENOMIC DNA]</scope>
    <source>
        <strain evidence="2 5">TMW21897</strain>
    </source>
</reference>
<organism evidence="3 4">
    <name type="scientific">Pseudolactococcus paracarnosus</name>
    <dbReference type="NCBI Taxonomy" id="2749962"/>
    <lineage>
        <taxon>Bacteria</taxon>
        <taxon>Bacillati</taxon>
        <taxon>Bacillota</taxon>
        <taxon>Bacilli</taxon>
        <taxon>Lactobacillales</taxon>
        <taxon>Streptococcaceae</taxon>
        <taxon>Pseudolactococcus</taxon>
    </lineage>
</organism>
<reference evidence="2" key="2">
    <citation type="submission" date="2020-01" db="EMBL/GenBank/DDBJ databases">
        <authorList>
            <person name="Hilgarth M."/>
            <person name="Vogel R.F."/>
        </authorList>
    </citation>
    <scope>NUCLEOTIDE SEQUENCE</scope>
    <source>
        <strain evidence="2">TMW21897</strain>
    </source>
</reference>
<dbReference type="PANTHER" id="PTHR37038:SF12">
    <property type="entry name" value="TRANSCRIPTIONAL REGULATOR"/>
    <property type="match status" value="1"/>
</dbReference>
<dbReference type="InterPro" id="IPR001387">
    <property type="entry name" value="Cro/C1-type_HTH"/>
</dbReference>
<name>A0A7L4WH49_9LACT</name>
<dbReference type="NCBIfam" id="TIGR01716">
    <property type="entry name" value="RGG_Cterm"/>
    <property type="match status" value="1"/>
</dbReference>
<dbReference type="KEGG" id="lpaa:BHS01_10430"/>
<protein>
    <recommendedName>
        <fullName evidence="1">HTH-type transcriptional regulator Rgg C-terminal domain-containing protein</fullName>
    </recommendedName>
</protein>
<dbReference type="SUPFAM" id="SSF47413">
    <property type="entry name" value="lambda repressor-like DNA-binding domains"/>
    <property type="match status" value="1"/>
</dbReference>
<dbReference type="EMBL" id="JAAEDA010000014">
    <property type="protein sequence ID" value="MCJ1978059.1"/>
    <property type="molecule type" value="Genomic_DNA"/>
</dbReference>
<dbReference type="EMBL" id="CP017195">
    <property type="protein sequence ID" value="QDJ28901.1"/>
    <property type="molecule type" value="Genomic_DNA"/>
</dbReference>
<evidence type="ECO:0000313" key="2">
    <source>
        <dbReference type="EMBL" id="MCJ1978059.1"/>
    </source>
</evidence>
<dbReference type="RefSeq" id="WP_162542446.1">
    <property type="nucleotide sequence ID" value="NZ_CP017195.1"/>
</dbReference>
<accession>A0A7L4WH49</accession>
<evidence type="ECO:0000313" key="5">
    <source>
        <dbReference type="Proteomes" id="UP001522462"/>
    </source>
</evidence>
<dbReference type="GO" id="GO:0003677">
    <property type="term" value="F:DNA binding"/>
    <property type="evidence" value="ECO:0007669"/>
    <property type="project" value="InterPro"/>
</dbReference>
<dbReference type="CDD" id="cd00093">
    <property type="entry name" value="HTH_XRE"/>
    <property type="match status" value="1"/>
</dbReference>
<proteinExistence type="predicted"/>
<evidence type="ECO:0000259" key="1">
    <source>
        <dbReference type="Pfam" id="PF21259"/>
    </source>
</evidence>
<gene>
    <name evidence="3" type="ORF">BHS01_10430</name>
    <name evidence="2" type="ORF">GYN19_08850</name>
</gene>
<sequence length="300" mass="34935">MSKNNEKYSNEELAIGIVYREFRIAKGFTQEEAAGDEISATHLSNFENGKTIVSTHHFFCILQNINVNMFEFQNALNQYLEEKDLLLFSMEMTNALVEQNSSKLRLIVGKLEDKIDVDVFKPNFKKNRLDYIRAKSTLSFLDTAYTLTEDEILFLEKYLFKLKEWGQYDIALLGQCAQFLDWIHLIELTERMISPSQTSNNIPYVKQAIIQNVLNIINVFIEAGLYAPAKKFIKYLENTDIHDYFMFEKLTLIYNTARYSHKKGDSSALDMMKSCQQILEFCKCFKTSNWIATEISDIDQ</sequence>